<dbReference type="SUPFAM" id="SSF50630">
    <property type="entry name" value="Acid proteases"/>
    <property type="match status" value="1"/>
</dbReference>
<evidence type="ECO:0000256" key="1">
    <source>
        <dbReference type="SAM" id="MobiDB-lite"/>
    </source>
</evidence>
<accession>A0A0A9W3R5</accession>
<reference evidence="2" key="2">
    <citation type="submission" date="2014-07" db="EMBL/GenBank/DDBJ databases">
        <authorList>
            <person name="Hull J."/>
        </authorList>
    </citation>
    <scope>NUCLEOTIDE SEQUENCE</scope>
</reference>
<protein>
    <submittedName>
        <fullName evidence="2">Gag-Pol polyprotein</fullName>
    </submittedName>
</protein>
<dbReference type="InterPro" id="IPR050951">
    <property type="entry name" value="Retrovirus_Pol_polyprotein"/>
</dbReference>
<gene>
    <name evidence="2" type="ORF">CM83_103421</name>
</gene>
<feature type="non-terminal residue" evidence="2">
    <location>
        <position position="1"/>
    </location>
</feature>
<dbReference type="EMBL" id="GBHO01041135">
    <property type="protein sequence ID" value="JAG02469.1"/>
    <property type="molecule type" value="Transcribed_RNA"/>
</dbReference>
<feature type="region of interest" description="Disordered" evidence="1">
    <location>
        <begin position="43"/>
        <end position="62"/>
    </location>
</feature>
<dbReference type="Gene3D" id="2.40.70.10">
    <property type="entry name" value="Acid Proteases"/>
    <property type="match status" value="1"/>
</dbReference>
<name>A0A0A9W3R5_LYGHE</name>
<reference evidence="2" key="1">
    <citation type="journal article" date="2014" name="PLoS ONE">
        <title>Transcriptome-Based Identification of ABC Transporters in the Western Tarnished Plant Bug Lygus hesperus.</title>
        <authorList>
            <person name="Hull J.J."/>
            <person name="Chaney K."/>
            <person name="Geib S.M."/>
            <person name="Fabrick J.A."/>
            <person name="Brent C.S."/>
            <person name="Walsh D."/>
            <person name="Lavine L.C."/>
        </authorList>
    </citation>
    <scope>NUCLEOTIDE SEQUENCE</scope>
</reference>
<dbReference type="PANTHER" id="PTHR37984:SF9">
    <property type="entry name" value="INTEGRASE CATALYTIC DOMAIN-CONTAINING PROTEIN"/>
    <property type="match status" value="1"/>
</dbReference>
<dbReference type="InterPro" id="IPR021109">
    <property type="entry name" value="Peptidase_aspartic_dom_sf"/>
</dbReference>
<feature type="non-terminal residue" evidence="2">
    <location>
        <position position="261"/>
    </location>
</feature>
<sequence>HCGKNNHRSPDCRTDRSLLHCSGCGKDGHVVRVCITTLLKDKPTGQHSNRKQSPRGNFTNHMQSFEDNDSAFSLNKITEICCDSNTEIVDIFDQPHCEYSVADSHKYFVTVSVNNHPVCMEVDSGAGFSLIPEDEFQNLNLNIPINPTSICFRTYTNDIFRPKGKVTLTVTYKGRSSVEELYVVPKGRPAILGRIWIRHLKINLEDIDQDRKFIKDRYQPVFSAEALSIDDLIIRYSTVFERRVGCIPNYRVSLKLREGAK</sequence>
<evidence type="ECO:0000313" key="2">
    <source>
        <dbReference type="EMBL" id="JAG02469.1"/>
    </source>
</evidence>
<dbReference type="AlphaFoldDB" id="A0A0A9W3R5"/>
<dbReference type="PANTHER" id="PTHR37984">
    <property type="entry name" value="PROTEIN CBG26694"/>
    <property type="match status" value="1"/>
</dbReference>
<organism evidence="2">
    <name type="scientific">Lygus hesperus</name>
    <name type="common">Western plant bug</name>
    <dbReference type="NCBI Taxonomy" id="30085"/>
    <lineage>
        <taxon>Eukaryota</taxon>
        <taxon>Metazoa</taxon>
        <taxon>Ecdysozoa</taxon>
        <taxon>Arthropoda</taxon>
        <taxon>Hexapoda</taxon>
        <taxon>Insecta</taxon>
        <taxon>Pterygota</taxon>
        <taxon>Neoptera</taxon>
        <taxon>Paraneoptera</taxon>
        <taxon>Hemiptera</taxon>
        <taxon>Heteroptera</taxon>
        <taxon>Panheteroptera</taxon>
        <taxon>Cimicomorpha</taxon>
        <taxon>Miridae</taxon>
        <taxon>Mirini</taxon>
        <taxon>Lygus</taxon>
    </lineage>
</organism>
<proteinExistence type="predicted"/>